<feature type="region of interest" description="Disordered" evidence="1">
    <location>
        <begin position="1"/>
        <end position="23"/>
    </location>
</feature>
<organism evidence="2">
    <name type="scientific">Aphanomyces invadans</name>
    <dbReference type="NCBI Taxonomy" id="157072"/>
    <lineage>
        <taxon>Eukaryota</taxon>
        <taxon>Sar</taxon>
        <taxon>Stramenopiles</taxon>
        <taxon>Oomycota</taxon>
        <taxon>Saprolegniomycetes</taxon>
        <taxon>Saprolegniales</taxon>
        <taxon>Verrucalvaceae</taxon>
        <taxon>Aphanomyces</taxon>
    </lineage>
</organism>
<accession>A0A024UBD9</accession>
<evidence type="ECO:0000313" key="2">
    <source>
        <dbReference type="EMBL" id="ETW03505.1"/>
    </source>
</evidence>
<sequence length="103" mass="11836">MTSRQRTGEVATTSGQVHRKRGSSMISNLMQKWSHPIDPLRATRKRARFEAVFPIVLKIKIKHNGKWLIWSRSLSAASRQSHVGQENARPVTSKARFSRRKQT</sequence>
<dbReference type="AlphaFoldDB" id="A0A024UBD9"/>
<feature type="region of interest" description="Disordered" evidence="1">
    <location>
        <begin position="78"/>
        <end position="103"/>
    </location>
</feature>
<reference evidence="2" key="1">
    <citation type="submission" date="2013-12" db="EMBL/GenBank/DDBJ databases">
        <title>The Genome Sequence of Aphanomyces invadans NJM9701.</title>
        <authorList>
            <consortium name="The Broad Institute Genomics Platform"/>
            <person name="Russ C."/>
            <person name="Tyler B."/>
            <person name="van West P."/>
            <person name="Dieguez-Uribeondo J."/>
            <person name="Young S.K."/>
            <person name="Zeng Q."/>
            <person name="Gargeya S."/>
            <person name="Fitzgerald M."/>
            <person name="Abouelleil A."/>
            <person name="Alvarado L."/>
            <person name="Chapman S.B."/>
            <person name="Gainer-Dewar J."/>
            <person name="Goldberg J."/>
            <person name="Griggs A."/>
            <person name="Gujja S."/>
            <person name="Hansen M."/>
            <person name="Howarth C."/>
            <person name="Imamovic A."/>
            <person name="Ireland A."/>
            <person name="Larimer J."/>
            <person name="McCowan C."/>
            <person name="Murphy C."/>
            <person name="Pearson M."/>
            <person name="Poon T.W."/>
            <person name="Priest M."/>
            <person name="Roberts A."/>
            <person name="Saif S."/>
            <person name="Shea T."/>
            <person name="Sykes S."/>
            <person name="Wortman J."/>
            <person name="Nusbaum C."/>
            <person name="Birren B."/>
        </authorList>
    </citation>
    <scope>NUCLEOTIDE SEQUENCE [LARGE SCALE GENOMIC DNA]</scope>
    <source>
        <strain evidence="2">NJM9701</strain>
    </source>
</reference>
<feature type="compositionally biased region" description="Polar residues" evidence="1">
    <location>
        <begin position="1"/>
        <end position="16"/>
    </location>
</feature>
<protein>
    <submittedName>
        <fullName evidence="2">Uncharacterized protein</fullName>
    </submittedName>
</protein>
<dbReference type="EMBL" id="KI913959">
    <property type="protein sequence ID" value="ETW03505.1"/>
    <property type="molecule type" value="Genomic_DNA"/>
</dbReference>
<name>A0A024UBD9_9STRA</name>
<evidence type="ECO:0000256" key="1">
    <source>
        <dbReference type="SAM" id="MobiDB-lite"/>
    </source>
</evidence>
<gene>
    <name evidence="2" type="ORF">H310_04950</name>
</gene>
<dbReference type="RefSeq" id="XP_008867734.1">
    <property type="nucleotide sequence ID" value="XM_008869512.1"/>
</dbReference>
<proteinExistence type="predicted"/>
<dbReference type="GeneID" id="20082000"/>
<dbReference type="VEuPathDB" id="FungiDB:H310_04950"/>